<proteinExistence type="predicted"/>
<feature type="non-terminal residue" evidence="2">
    <location>
        <position position="74"/>
    </location>
</feature>
<accession>A0A6J4UWL2</accession>
<evidence type="ECO:0000313" key="2">
    <source>
        <dbReference type="EMBL" id="CAA9560008.1"/>
    </source>
</evidence>
<feature type="non-terminal residue" evidence="2">
    <location>
        <position position="1"/>
    </location>
</feature>
<reference evidence="2" key="1">
    <citation type="submission" date="2020-02" db="EMBL/GenBank/DDBJ databases">
        <authorList>
            <person name="Meier V. D."/>
        </authorList>
    </citation>
    <scope>NUCLEOTIDE SEQUENCE</scope>
    <source>
        <strain evidence="2">AVDCRST_MAG59</strain>
    </source>
</reference>
<feature type="compositionally biased region" description="Basic and acidic residues" evidence="1">
    <location>
        <begin position="14"/>
        <end position="23"/>
    </location>
</feature>
<feature type="region of interest" description="Disordered" evidence="1">
    <location>
        <begin position="1"/>
        <end position="23"/>
    </location>
</feature>
<name>A0A6J4UWL2_9BACT</name>
<dbReference type="EMBL" id="CADCWF010000156">
    <property type="protein sequence ID" value="CAA9560008.1"/>
    <property type="molecule type" value="Genomic_DNA"/>
</dbReference>
<gene>
    <name evidence="2" type="ORF">AVDCRST_MAG59-2489</name>
</gene>
<protein>
    <submittedName>
        <fullName evidence="2">Uncharacterized protein</fullName>
    </submittedName>
</protein>
<sequence>GRSNRPGRRSPARPRCDARRGPVRVADRRWRQLPLEDDVGAAGPERPPARLLRAGGGVLRGLVPRVRRRGRGPL</sequence>
<feature type="compositionally biased region" description="Basic residues" evidence="1">
    <location>
        <begin position="1"/>
        <end position="12"/>
    </location>
</feature>
<evidence type="ECO:0000256" key="1">
    <source>
        <dbReference type="SAM" id="MobiDB-lite"/>
    </source>
</evidence>
<organism evidence="2">
    <name type="scientific">uncultured Thermomicrobiales bacterium</name>
    <dbReference type="NCBI Taxonomy" id="1645740"/>
    <lineage>
        <taxon>Bacteria</taxon>
        <taxon>Pseudomonadati</taxon>
        <taxon>Thermomicrobiota</taxon>
        <taxon>Thermomicrobia</taxon>
        <taxon>Thermomicrobiales</taxon>
        <taxon>environmental samples</taxon>
    </lineage>
</organism>
<dbReference type="AlphaFoldDB" id="A0A6J4UWL2"/>